<evidence type="ECO:0000313" key="2">
    <source>
        <dbReference type="EMBL" id="WXB05871.1"/>
    </source>
</evidence>
<organism evidence="2 3">
    <name type="scientific">Pendulispora rubella</name>
    <dbReference type="NCBI Taxonomy" id="2741070"/>
    <lineage>
        <taxon>Bacteria</taxon>
        <taxon>Pseudomonadati</taxon>
        <taxon>Myxococcota</taxon>
        <taxon>Myxococcia</taxon>
        <taxon>Myxococcales</taxon>
        <taxon>Sorangiineae</taxon>
        <taxon>Pendulisporaceae</taxon>
        <taxon>Pendulispora</taxon>
    </lineage>
</organism>
<keyword evidence="3" id="KW-1185">Reference proteome</keyword>
<evidence type="ECO:0000256" key="1">
    <source>
        <dbReference type="SAM" id="SignalP"/>
    </source>
</evidence>
<evidence type="ECO:0008006" key="4">
    <source>
        <dbReference type="Google" id="ProtNLM"/>
    </source>
</evidence>
<dbReference type="EMBL" id="CP089983">
    <property type="protein sequence ID" value="WXB05871.1"/>
    <property type="molecule type" value="Genomic_DNA"/>
</dbReference>
<feature type="signal peptide" evidence="1">
    <location>
        <begin position="1"/>
        <end position="28"/>
    </location>
</feature>
<gene>
    <name evidence="2" type="ORF">LVJ94_01160</name>
</gene>
<protein>
    <recommendedName>
        <fullName evidence="4">Endonuclease/exonuclease/phosphatase domain-containing protein</fullName>
    </recommendedName>
</protein>
<evidence type="ECO:0000313" key="3">
    <source>
        <dbReference type="Proteomes" id="UP001374803"/>
    </source>
</evidence>
<dbReference type="RefSeq" id="WP_394835520.1">
    <property type="nucleotide sequence ID" value="NZ_CP089929.1"/>
</dbReference>
<accession>A0ABZ2L4J4</accession>
<feature type="chain" id="PRO_5046410004" description="Endonuclease/exonuclease/phosphatase domain-containing protein" evidence="1">
    <location>
        <begin position="29"/>
        <end position="258"/>
    </location>
</feature>
<dbReference type="Gene3D" id="3.60.10.10">
    <property type="entry name" value="Endonuclease/exonuclease/phosphatase"/>
    <property type="match status" value="1"/>
</dbReference>
<name>A0ABZ2L4J4_9BACT</name>
<dbReference type="SUPFAM" id="SSF56219">
    <property type="entry name" value="DNase I-like"/>
    <property type="match status" value="1"/>
</dbReference>
<sequence length="258" mass="27785">MSRIALAPVTFAAFAAFGLAMPPTVALAATPFKVLQLNLCNSGLAGCYEDGKAIGEGIAKIDSQQPDVVSVNEVCEDDIARMGNETGYSAYFFPARKRTGSETPPYLCKNGHPYGIGFLARPDHGDLVNTPQYRWYTNQDTGSSEMRVMACGEYSEFVFCTTHLATVGSIAMKQCQELMTDAVAHAAHKPTVVAGDLNMRYQGAPNVQACVPSGFFRKGDGSVQHVIAQQSAFGFSSTRTLSMSYTDHPAFVVNLLKN</sequence>
<dbReference type="InterPro" id="IPR036691">
    <property type="entry name" value="Endo/exonu/phosph_ase_sf"/>
</dbReference>
<dbReference type="Proteomes" id="UP001374803">
    <property type="component" value="Chromosome"/>
</dbReference>
<proteinExistence type="predicted"/>
<reference evidence="2" key="1">
    <citation type="submission" date="2021-12" db="EMBL/GenBank/DDBJ databases">
        <title>Discovery of the Pendulisporaceae a myxobacterial family with distinct sporulation behavior and unique specialized metabolism.</title>
        <authorList>
            <person name="Garcia R."/>
            <person name="Popoff A."/>
            <person name="Bader C.D."/>
            <person name="Loehr J."/>
            <person name="Walesch S."/>
            <person name="Walt C."/>
            <person name="Boldt J."/>
            <person name="Bunk B."/>
            <person name="Haeckl F.J.F.P.J."/>
            <person name="Gunesch A.P."/>
            <person name="Birkelbach J."/>
            <person name="Nuebel U."/>
            <person name="Pietschmann T."/>
            <person name="Bach T."/>
            <person name="Mueller R."/>
        </authorList>
    </citation>
    <scope>NUCLEOTIDE SEQUENCE</scope>
    <source>
        <strain evidence="2">MSr11367</strain>
    </source>
</reference>
<keyword evidence="1" id="KW-0732">Signal</keyword>